<reference evidence="2" key="1">
    <citation type="submission" date="2020-05" db="UniProtKB">
        <authorList>
            <consortium name="EnsemblMetazoa"/>
        </authorList>
    </citation>
    <scope>IDENTIFICATION</scope>
    <source>
        <strain evidence="2">TTRI</strain>
    </source>
</reference>
<dbReference type="Proteomes" id="UP000078200">
    <property type="component" value="Unassembled WGS sequence"/>
</dbReference>
<keyword evidence="1" id="KW-1133">Transmembrane helix</keyword>
<dbReference type="VEuPathDB" id="VectorBase:GAUT045947"/>
<evidence type="ECO:0000313" key="3">
    <source>
        <dbReference type="Proteomes" id="UP000078200"/>
    </source>
</evidence>
<proteinExistence type="predicted"/>
<accession>A0A1A9VSD3</accession>
<keyword evidence="3" id="KW-1185">Reference proteome</keyword>
<dbReference type="AlphaFoldDB" id="A0A1A9VSD3"/>
<dbReference type="EnsemblMetazoa" id="GAUT045947-RA">
    <property type="protein sequence ID" value="GAUT045947-PA"/>
    <property type="gene ID" value="GAUT045947"/>
</dbReference>
<feature type="transmembrane region" description="Helical" evidence="1">
    <location>
        <begin position="121"/>
        <end position="144"/>
    </location>
</feature>
<name>A0A1A9VSD3_GLOAU</name>
<keyword evidence="1" id="KW-0812">Transmembrane</keyword>
<keyword evidence="1" id="KW-0472">Membrane</keyword>
<sequence length="194" mass="22230">MSAFACSSNQNIVCTQIWPWRLNRGFVPEYTRIKLEDEYMINTDLLQLRSKIDIIIHEQELYWNFFFRQLAIRAANGWRTLSTSSSSGTIIYCNSRQADGRTTPAKSAVDGVLRSEKVELAFFKVIGVRLVMLLVPITLLALFGTTRDLLAILRAEDNFSFLRRFCSHCVSQRSSSLFVNSSRKRADTENLSNM</sequence>
<evidence type="ECO:0000313" key="2">
    <source>
        <dbReference type="EnsemblMetazoa" id="GAUT045947-PA"/>
    </source>
</evidence>
<protein>
    <submittedName>
        <fullName evidence="2">Uncharacterized protein</fullName>
    </submittedName>
</protein>
<evidence type="ECO:0000256" key="1">
    <source>
        <dbReference type="SAM" id="Phobius"/>
    </source>
</evidence>
<organism evidence="2 3">
    <name type="scientific">Glossina austeni</name>
    <name type="common">Savannah tsetse fly</name>
    <dbReference type="NCBI Taxonomy" id="7395"/>
    <lineage>
        <taxon>Eukaryota</taxon>
        <taxon>Metazoa</taxon>
        <taxon>Ecdysozoa</taxon>
        <taxon>Arthropoda</taxon>
        <taxon>Hexapoda</taxon>
        <taxon>Insecta</taxon>
        <taxon>Pterygota</taxon>
        <taxon>Neoptera</taxon>
        <taxon>Endopterygota</taxon>
        <taxon>Diptera</taxon>
        <taxon>Brachycera</taxon>
        <taxon>Muscomorpha</taxon>
        <taxon>Hippoboscoidea</taxon>
        <taxon>Glossinidae</taxon>
        <taxon>Glossina</taxon>
    </lineage>
</organism>